<comment type="caution">
    <text evidence="1">The sequence shown here is derived from an EMBL/GenBank/DDBJ whole genome shotgun (WGS) entry which is preliminary data.</text>
</comment>
<evidence type="ECO:0000313" key="1">
    <source>
        <dbReference type="EMBL" id="KAH7919731.1"/>
    </source>
</evidence>
<evidence type="ECO:0000313" key="2">
    <source>
        <dbReference type="Proteomes" id="UP000790709"/>
    </source>
</evidence>
<gene>
    <name evidence="1" type="ORF">BV22DRAFT_1022492</name>
</gene>
<sequence>MARFARSKISTLALVVLGAATGLIGVYHLTNYSSRPSFINGIGSKYWTHSYGTAAPPPTLTAYYPDEELDLSALRDISSKANGFYARDYSLWLGWNNMRYIIEASLLHGRLLNRTVIIPSFVYARACEYDIAVCADYATMVNRGDATHKSDWRGLPANEQMAWKIPITLMLNITHLRRTHSVLLISEYLRLHDLPTLREVSDGHWDTSQYHRSGANGKMEPTLYTIENNLWDPHGTNRVDMLLSDMKSRGRWCSPGDDSSHCGHEGWEDTIKSPVYMSLEAALPPKKDVLDWDAARKILMAQEHAWDVSTDDGMETVLNENGWEVLYTYDGAIGQEMVQDVVLPIRQIAPRRSLRGFQDDYGHITADVVLLKGEVHATRKPGAMRFTEPGNREWYSDLVLHEIQPPSNVKELAAILDTRMREKTGGRMWVGAHMRRGDFARLHWAMETGFAQHLDRIKKHLTEGRKILQSLRYEVPTTYNVPNVTLDVSSLDLDPPQEADKFYIATDERNQANVAYLREHGAVLISDLLTMEDRRKFGWQLMLTDVLALVEQATLARGAYFYAHAMSSVAGGVLNLRAARGADPRTALLD</sequence>
<reference evidence="1" key="1">
    <citation type="journal article" date="2021" name="New Phytol.">
        <title>Evolutionary innovations through gain and loss of genes in the ectomycorrhizal Boletales.</title>
        <authorList>
            <person name="Wu G."/>
            <person name="Miyauchi S."/>
            <person name="Morin E."/>
            <person name="Kuo A."/>
            <person name="Drula E."/>
            <person name="Varga T."/>
            <person name="Kohler A."/>
            <person name="Feng B."/>
            <person name="Cao Y."/>
            <person name="Lipzen A."/>
            <person name="Daum C."/>
            <person name="Hundley H."/>
            <person name="Pangilinan J."/>
            <person name="Johnson J."/>
            <person name="Barry K."/>
            <person name="LaButti K."/>
            <person name="Ng V."/>
            <person name="Ahrendt S."/>
            <person name="Min B."/>
            <person name="Choi I.G."/>
            <person name="Park H."/>
            <person name="Plett J.M."/>
            <person name="Magnuson J."/>
            <person name="Spatafora J.W."/>
            <person name="Nagy L.G."/>
            <person name="Henrissat B."/>
            <person name="Grigoriev I.V."/>
            <person name="Yang Z.L."/>
            <person name="Xu J."/>
            <person name="Martin F.M."/>
        </authorList>
    </citation>
    <scope>NUCLEOTIDE SEQUENCE</scope>
    <source>
        <strain evidence="1">KUC20120723A-06</strain>
    </source>
</reference>
<proteinExistence type="predicted"/>
<name>A0ACB8B1P2_9AGAM</name>
<dbReference type="EMBL" id="MU266635">
    <property type="protein sequence ID" value="KAH7919731.1"/>
    <property type="molecule type" value="Genomic_DNA"/>
</dbReference>
<organism evidence="1 2">
    <name type="scientific">Leucogyrophana mollusca</name>
    <dbReference type="NCBI Taxonomy" id="85980"/>
    <lineage>
        <taxon>Eukaryota</taxon>
        <taxon>Fungi</taxon>
        <taxon>Dikarya</taxon>
        <taxon>Basidiomycota</taxon>
        <taxon>Agaricomycotina</taxon>
        <taxon>Agaricomycetes</taxon>
        <taxon>Agaricomycetidae</taxon>
        <taxon>Boletales</taxon>
        <taxon>Boletales incertae sedis</taxon>
        <taxon>Leucogyrophana</taxon>
    </lineage>
</organism>
<dbReference type="Proteomes" id="UP000790709">
    <property type="component" value="Unassembled WGS sequence"/>
</dbReference>
<accession>A0ACB8B1P2</accession>
<keyword evidence="2" id="KW-1185">Reference proteome</keyword>
<protein>
    <submittedName>
        <fullName evidence="1">Uncharacterized protein</fullName>
    </submittedName>
</protein>